<evidence type="ECO:0000259" key="4">
    <source>
        <dbReference type="PROSITE" id="PS50887"/>
    </source>
</evidence>
<dbReference type="CDD" id="cd00077">
    <property type="entry name" value="HDc"/>
    <property type="match status" value="1"/>
</dbReference>
<dbReference type="InterPro" id="IPR000160">
    <property type="entry name" value="GGDEF_dom"/>
</dbReference>
<dbReference type="InterPro" id="IPR011006">
    <property type="entry name" value="CheY-like_superfamily"/>
</dbReference>
<dbReference type="PROSITE" id="PS51832">
    <property type="entry name" value="HD_GYP"/>
    <property type="match status" value="1"/>
</dbReference>
<evidence type="ECO:0000256" key="2">
    <source>
        <dbReference type="SAM" id="MobiDB-lite"/>
    </source>
</evidence>
<evidence type="ECO:0000259" key="3">
    <source>
        <dbReference type="PROSITE" id="PS50110"/>
    </source>
</evidence>
<dbReference type="RefSeq" id="WP_145279333.1">
    <property type="nucleotide sequence ID" value="NZ_CP036427.1"/>
</dbReference>
<dbReference type="PANTHER" id="PTHR45228:SF1">
    <property type="entry name" value="CYCLIC DI-GMP PHOSPHODIESTERASE TM_0186"/>
    <property type="match status" value="1"/>
</dbReference>
<dbReference type="SMART" id="SM00267">
    <property type="entry name" value="GGDEF"/>
    <property type="match status" value="1"/>
</dbReference>
<dbReference type="CDD" id="cd01949">
    <property type="entry name" value="GGDEF"/>
    <property type="match status" value="1"/>
</dbReference>
<dbReference type="GO" id="GO:0071111">
    <property type="term" value="F:cyclic-guanylate-specific phosphodiesterase activity"/>
    <property type="evidence" value="ECO:0007669"/>
    <property type="project" value="UniProtKB-EC"/>
</dbReference>
<feature type="region of interest" description="Disordered" evidence="2">
    <location>
        <begin position="534"/>
        <end position="587"/>
    </location>
</feature>
<keyword evidence="1" id="KW-0597">Phosphoprotein</keyword>
<evidence type="ECO:0000313" key="6">
    <source>
        <dbReference type="EMBL" id="QDV39154.1"/>
    </source>
</evidence>
<dbReference type="PROSITE" id="PS50110">
    <property type="entry name" value="RESPONSE_REGULATORY"/>
    <property type="match status" value="1"/>
</dbReference>
<keyword evidence="6" id="KW-0378">Hydrolase</keyword>
<dbReference type="KEGG" id="tpla:ElP_71180"/>
<keyword evidence="7" id="KW-1185">Reference proteome</keyword>
<evidence type="ECO:0000256" key="1">
    <source>
        <dbReference type="PROSITE-ProRule" id="PRU00169"/>
    </source>
</evidence>
<organism evidence="6 7">
    <name type="scientific">Tautonia plasticadhaerens</name>
    <dbReference type="NCBI Taxonomy" id="2527974"/>
    <lineage>
        <taxon>Bacteria</taxon>
        <taxon>Pseudomonadati</taxon>
        <taxon>Planctomycetota</taxon>
        <taxon>Planctomycetia</taxon>
        <taxon>Isosphaerales</taxon>
        <taxon>Isosphaeraceae</taxon>
        <taxon>Tautonia</taxon>
    </lineage>
</organism>
<dbReference type="SUPFAM" id="SSF52172">
    <property type="entry name" value="CheY-like"/>
    <property type="match status" value="1"/>
</dbReference>
<dbReference type="SUPFAM" id="SSF55073">
    <property type="entry name" value="Nucleotide cyclase"/>
    <property type="match status" value="1"/>
</dbReference>
<dbReference type="SUPFAM" id="SSF109604">
    <property type="entry name" value="HD-domain/PDEase-like"/>
    <property type="match status" value="1"/>
</dbReference>
<dbReference type="NCBIfam" id="TIGR00254">
    <property type="entry name" value="GGDEF"/>
    <property type="match status" value="1"/>
</dbReference>
<dbReference type="Gene3D" id="3.30.70.270">
    <property type="match status" value="1"/>
</dbReference>
<feature type="region of interest" description="Disordered" evidence="2">
    <location>
        <begin position="324"/>
        <end position="352"/>
    </location>
</feature>
<feature type="domain" description="Response regulatory" evidence="3">
    <location>
        <begin position="2"/>
        <end position="119"/>
    </location>
</feature>
<feature type="domain" description="GGDEF" evidence="4">
    <location>
        <begin position="398"/>
        <end position="529"/>
    </location>
</feature>
<dbReference type="InterPro" id="IPR037522">
    <property type="entry name" value="HD_GYP_dom"/>
</dbReference>
<dbReference type="CDD" id="cd17574">
    <property type="entry name" value="REC_OmpR"/>
    <property type="match status" value="1"/>
</dbReference>
<sequence length="587" mass="63410">MKILIAEDNAFYRRMLEATLTHWGYEVLAVDNGRDALDMLMAHDAPKLAILDWMMPGLDGPEVCARIRATPRPEPAYLIILTSKERDENVVTALDVGADDFITKPFDHNELRARIQVGRRIVGLQTSQSVVFAFARAVEAKSPYTHGHSGRVTELALALAEAVGVPPQDRELLRQGGLLHDIGKICIPDAILNKPGPLTPEELEVIKEHPAQGVRIVEPLQSLSAVVPMIRWHHERLDGGGYPDGLRGEAIPLSARILAVADVYDALASARPYRGALPPARCLDLIDANAQGGGLDPELFAHFRAVMADRLGAPALSTAVARGKVVDPRPASPAPADGPGPGAPAPAPAVDPEGDSWAYSYQDLRRLATVDHLTEVGNRAEFERMIRVVLSDAQGLGQRSLLALADIDQFKRINDRFGHQAGDAVLRHFARMLRDHCSPVDFVARYGGDEFAIILAGYDLDAARDRLDRLRAQIAQEPLPALNGARFTASFGLSEITRGHSVEQIIDRADQALYEAKASGRDTIVARDLGSASVDPRRIGTRSPSPEHASPLDVSPSLPTTMADGTTLRSTGERGAIPLGACDPRTA</sequence>
<dbReference type="FunFam" id="3.30.70.270:FF:000001">
    <property type="entry name" value="Diguanylate cyclase domain protein"/>
    <property type="match status" value="1"/>
</dbReference>
<protein>
    <submittedName>
        <fullName evidence="6">Cyclic di-GMP phosphodiesterase response regulator RpfG</fullName>
        <ecNumber evidence="6">3.1.4.52</ecNumber>
    </submittedName>
</protein>
<dbReference type="Pfam" id="PF00072">
    <property type="entry name" value="Response_reg"/>
    <property type="match status" value="1"/>
</dbReference>
<evidence type="ECO:0000313" key="7">
    <source>
        <dbReference type="Proteomes" id="UP000317835"/>
    </source>
</evidence>
<feature type="domain" description="HD-GYP" evidence="5">
    <location>
        <begin position="123"/>
        <end position="319"/>
    </location>
</feature>
<dbReference type="EC" id="3.1.4.52" evidence="6"/>
<dbReference type="Gene3D" id="3.40.50.2300">
    <property type="match status" value="1"/>
</dbReference>
<dbReference type="GO" id="GO:0000160">
    <property type="term" value="P:phosphorelay signal transduction system"/>
    <property type="evidence" value="ECO:0007669"/>
    <property type="project" value="InterPro"/>
</dbReference>
<dbReference type="Pfam" id="PF00990">
    <property type="entry name" value="GGDEF"/>
    <property type="match status" value="1"/>
</dbReference>
<feature type="compositionally biased region" description="Pro residues" evidence="2">
    <location>
        <begin position="330"/>
        <end position="349"/>
    </location>
</feature>
<proteinExistence type="predicted"/>
<feature type="modified residue" description="4-aspartylphosphate" evidence="1">
    <location>
        <position position="52"/>
    </location>
</feature>
<geneLocation type="plasmid" evidence="7">
    <name>pelp_1</name>
</geneLocation>
<feature type="compositionally biased region" description="Polar residues" evidence="2">
    <location>
        <begin position="557"/>
        <end position="570"/>
    </location>
</feature>
<dbReference type="InterPro" id="IPR052020">
    <property type="entry name" value="Cyclic_di-GMP/3'3'-cGAMP_PDE"/>
</dbReference>
<gene>
    <name evidence="6" type="primary">rpfG</name>
    <name evidence="6" type="ORF">ElP_71180</name>
</gene>
<dbReference type="InterPro" id="IPR003607">
    <property type="entry name" value="HD/PDEase_dom"/>
</dbReference>
<dbReference type="PANTHER" id="PTHR45228">
    <property type="entry name" value="CYCLIC DI-GMP PHOSPHODIESTERASE TM_0186-RELATED"/>
    <property type="match status" value="1"/>
</dbReference>
<accession>A0A518HE76</accession>
<dbReference type="InterPro" id="IPR043128">
    <property type="entry name" value="Rev_trsase/Diguanyl_cyclase"/>
</dbReference>
<dbReference type="EMBL" id="CP036427">
    <property type="protein sequence ID" value="QDV39154.1"/>
    <property type="molecule type" value="Genomic_DNA"/>
</dbReference>
<dbReference type="AlphaFoldDB" id="A0A518HE76"/>
<dbReference type="OrthoDB" id="9804747at2"/>
<keyword evidence="6" id="KW-0614">Plasmid</keyword>
<dbReference type="PROSITE" id="PS50887">
    <property type="entry name" value="GGDEF"/>
    <property type="match status" value="1"/>
</dbReference>
<dbReference type="SMART" id="SM00471">
    <property type="entry name" value="HDc"/>
    <property type="match status" value="1"/>
</dbReference>
<dbReference type="InterPro" id="IPR006675">
    <property type="entry name" value="HDIG_dom"/>
</dbReference>
<dbReference type="InterPro" id="IPR001789">
    <property type="entry name" value="Sig_transdc_resp-reg_receiver"/>
</dbReference>
<dbReference type="SMART" id="SM00448">
    <property type="entry name" value="REC"/>
    <property type="match status" value="1"/>
</dbReference>
<dbReference type="InterPro" id="IPR029787">
    <property type="entry name" value="Nucleotide_cyclase"/>
</dbReference>
<dbReference type="Proteomes" id="UP000317835">
    <property type="component" value="Plasmid pElP_1"/>
</dbReference>
<reference evidence="6 7" key="1">
    <citation type="submission" date="2019-02" db="EMBL/GenBank/DDBJ databases">
        <title>Deep-cultivation of Planctomycetes and their phenomic and genomic characterization uncovers novel biology.</title>
        <authorList>
            <person name="Wiegand S."/>
            <person name="Jogler M."/>
            <person name="Boedeker C."/>
            <person name="Pinto D."/>
            <person name="Vollmers J."/>
            <person name="Rivas-Marin E."/>
            <person name="Kohn T."/>
            <person name="Peeters S.H."/>
            <person name="Heuer A."/>
            <person name="Rast P."/>
            <person name="Oberbeckmann S."/>
            <person name="Bunk B."/>
            <person name="Jeske O."/>
            <person name="Meyerdierks A."/>
            <person name="Storesund J.E."/>
            <person name="Kallscheuer N."/>
            <person name="Luecker S."/>
            <person name="Lage O.M."/>
            <person name="Pohl T."/>
            <person name="Merkel B.J."/>
            <person name="Hornburger P."/>
            <person name="Mueller R.-W."/>
            <person name="Bruemmer F."/>
            <person name="Labrenz M."/>
            <person name="Spormann A.M."/>
            <person name="Op den Camp H."/>
            <person name="Overmann J."/>
            <person name="Amann R."/>
            <person name="Jetten M.S.M."/>
            <person name="Mascher T."/>
            <person name="Medema M.H."/>
            <person name="Devos D.P."/>
            <person name="Kaster A.-K."/>
            <person name="Ovreas L."/>
            <person name="Rohde M."/>
            <person name="Galperin M.Y."/>
            <person name="Jogler C."/>
        </authorList>
    </citation>
    <scope>NUCLEOTIDE SEQUENCE [LARGE SCALE GENOMIC DNA]</scope>
    <source>
        <strain evidence="6 7">ElP</strain>
        <plasmid evidence="7">pelp_1</plasmid>
    </source>
</reference>
<dbReference type="Gene3D" id="1.10.3210.10">
    <property type="entry name" value="Hypothetical protein af1432"/>
    <property type="match status" value="1"/>
</dbReference>
<dbReference type="NCBIfam" id="TIGR00277">
    <property type="entry name" value="HDIG"/>
    <property type="match status" value="1"/>
</dbReference>
<dbReference type="Pfam" id="PF13487">
    <property type="entry name" value="HD_5"/>
    <property type="match status" value="1"/>
</dbReference>
<name>A0A518HE76_9BACT</name>
<evidence type="ECO:0000259" key="5">
    <source>
        <dbReference type="PROSITE" id="PS51832"/>
    </source>
</evidence>